<dbReference type="PRINTS" id="PR00344">
    <property type="entry name" value="BCTRLSENSOR"/>
</dbReference>
<dbReference type="GO" id="GO:0006355">
    <property type="term" value="P:regulation of DNA-templated transcription"/>
    <property type="evidence" value="ECO:0007669"/>
    <property type="project" value="InterPro"/>
</dbReference>
<dbReference type="InterPro" id="IPR035965">
    <property type="entry name" value="PAS-like_dom_sf"/>
</dbReference>
<dbReference type="SMART" id="SM00388">
    <property type="entry name" value="HisKA"/>
    <property type="match status" value="1"/>
</dbReference>
<evidence type="ECO:0000256" key="4">
    <source>
        <dbReference type="ARBA" id="ARBA00022679"/>
    </source>
</evidence>
<evidence type="ECO:0000256" key="2">
    <source>
        <dbReference type="ARBA" id="ARBA00012438"/>
    </source>
</evidence>
<evidence type="ECO:0000259" key="8">
    <source>
        <dbReference type="PROSITE" id="PS50112"/>
    </source>
</evidence>
<dbReference type="InterPro" id="IPR036890">
    <property type="entry name" value="HATPase_C_sf"/>
</dbReference>
<dbReference type="OrthoDB" id="8477705at2"/>
<feature type="domain" description="Histidine kinase" evidence="7">
    <location>
        <begin position="178"/>
        <end position="399"/>
    </location>
</feature>
<dbReference type="SMART" id="SM00091">
    <property type="entry name" value="PAS"/>
    <property type="match status" value="1"/>
</dbReference>
<gene>
    <name evidence="9" type="ORF">EJ913_08910</name>
</gene>
<keyword evidence="5" id="KW-0418">Kinase</keyword>
<dbReference type="PANTHER" id="PTHR43047:SF64">
    <property type="entry name" value="HISTIDINE KINASE CONTAINING CHEY-HOMOLOGOUS RECEIVER DOMAIN AND PAS DOMAIN-RELATED"/>
    <property type="match status" value="1"/>
</dbReference>
<keyword evidence="10" id="KW-1185">Reference proteome</keyword>
<dbReference type="SUPFAM" id="SSF55785">
    <property type="entry name" value="PYP-like sensor domain (PAS domain)"/>
    <property type="match status" value="1"/>
</dbReference>
<dbReference type="Gene3D" id="1.10.287.130">
    <property type="match status" value="1"/>
</dbReference>
<accession>A0A433JBD1</accession>
<dbReference type="SUPFAM" id="SSF47384">
    <property type="entry name" value="Homodimeric domain of signal transducing histidine kinase"/>
    <property type="match status" value="1"/>
</dbReference>
<dbReference type="EC" id="2.7.13.3" evidence="2"/>
<organism evidence="9 10">
    <name type="scientific">Azospirillum doebereinerae</name>
    <dbReference type="NCBI Taxonomy" id="92933"/>
    <lineage>
        <taxon>Bacteria</taxon>
        <taxon>Pseudomonadati</taxon>
        <taxon>Pseudomonadota</taxon>
        <taxon>Alphaproteobacteria</taxon>
        <taxon>Rhodospirillales</taxon>
        <taxon>Azospirillaceae</taxon>
        <taxon>Azospirillum</taxon>
    </lineage>
</organism>
<feature type="region of interest" description="Disordered" evidence="6">
    <location>
        <begin position="1"/>
        <end position="33"/>
    </location>
</feature>
<evidence type="ECO:0000259" key="7">
    <source>
        <dbReference type="PROSITE" id="PS50109"/>
    </source>
</evidence>
<dbReference type="PANTHER" id="PTHR43047">
    <property type="entry name" value="TWO-COMPONENT HISTIDINE PROTEIN KINASE"/>
    <property type="match status" value="1"/>
</dbReference>
<dbReference type="SUPFAM" id="SSF55874">
    <property type="entry name" value="ATPase domain of HSP90 chaperone/DNA topoisomerase II/histidine kinase"/>
    <property type="match status" value="1"/>
</dbReference>
<dbReference type="AlphaFoldDB" id="A0A433JBD1"/>
<protein>
    <recommendedName>
        <fullName evidence="2">histidine kinase</fullName>
        <ecNumber evidence="2">2.7.13.3</ecNumber>
    </recommendedName>
</protein>
<dbReference type="InterPro" id="IPR013767">
    <property type="entry name" value="PAS_fold"/>
</dbReference>
<dbReference type="InterPro" id="IPR036097">
    <property type="entry name" value="HisK_dim/P_sf"/>
</dbReference>
<dbReference type="PROSITE" id="PS50112">
    <property type="entry name" value="PAS"/>
    <property type="match status" value="1"/>
</dbReference>
<keyword evidence="3" id="KW-0597">Phosphoprotein</keyword>
<dbReference type="CDD" id="cd00130">
    <property type="entry name" value="PAS"/>
    <property type="match status" value="1"/>
</dbReference>
<dbReference type="EMBL" id="RZIJ01000005">
    <property type="protein sequence ID" value="RUQ73765.1"/>
    <property type="molecule type" value="Genomic_DNA"/>
</dbReference>
<name>A0A433JBD1_9PROT</name>
<sequence length="403" mass="43240">MTFGQLGQRQGDRSMTDQTNGADPVLSPEEALRRSEAQNRAIVEQAVDAILTADATGTILSANRAAERLLGYAPNELVGRPIDILMPVGTSHGGYLGRYLSTLKPHVVGIGREVTARRRDGVEIPVWLTLSDVDLPGFRIFVAMLRDIAAAKEAERVLLAAKTAIELADRAKTVFLSNMSHELRTPLNGILGFADLLRRRLDGKPGDPLALNCIEEIRQSGELLLANVNDLLEIATIEAGRNELEESLVDVAELVVSCLRLIAKRAERGRLTVALTPPGELPPLMADPRALKQSLLHLLSNAVKFTPEGGRIGIATGLDGAGDLLIEVQDTGCGITEEQMETVFQPFVQGEEGLTRSYEGIGLGLTLAKSMVEQHGGSLAIRSQAGAGTAVTVRLPKTRFLAV</sequence>
<dbReference type="InterPro" id="IPR004358">
    <property type="entry name" value="Sig_transdc_His_kin-like_C"/>
</dbReference>
<dbReference type="InterPro" id="IPR000014">
    <property type="entry name" value="PAS"/>
</dbReference>
<evidence type="ECO:0000313" key="10">
    <source>
        <dbReference type="Proteomes" id="UP000280346"/>
    </source>
</evidence>
<dbReference type="GO" id="GO:0000155">
    <property type="term" value="F:phosphorelay sensor kinase activity"/>
    <property type="evidence" value="ECO:0007669"/>
    <property type="project" value="InterPro"/>
</dbReference>
<dbReference type="InterPro" id="IPR003661">
    <property type="entry name" value="HisK_dim/P_dom"/>
</dbReference>
<dbReference type="Proteomes" id="UP000280346">
    <property type="component" value="Unassembled WGS sequence"/>
</dbReference>
<evidence type="ECO:0000256" key="5">
    <source>
        <dbReference type="ARBA" id="ARBA00022777"/>
    </source>
</evidence>
<dbReference type="CDD" id="cd00082">
    <property type="entry name" value="HisKA"/>
    <property type="match status" value="1"/>
</dbReference>
<proteinExistence type="predicted"/>
<dbReference type="Pfam" id="PF00989">
    <property type="entry name" value="PAS"/>
    <property type="match status" value="1"/>
</dbReference>
<comment type="catalytic activity">
    <reaction evidence="1">
        <text>ATP + protein L-histidine = ADP + protein N-phospho-L-histidine.</text>
        <dbReference type="EC" id="2.7.13.3"/>
    </reaction>
</comment>
<dbReference type="Pfam" id="PF00512">
    <property type="entry name" value="HisKA"/>
    <property type="match status" value="1"/>
</dbReference>
<dbReference type="NCBIfam" id="TIGR00229">
    <property type="entry name" value="sensory_box"/>
    <property type="match status" value="1"/>
</dbReference>
<dbReference type="SMART" id="SM00387">
    <property type="entry name" value="HATPase_c"/>
    <property type="match status" value="1"/>
</dbReference>
<dbReference type="Pfam" id="PF02518">
    <property type="entry name" value="HATPase_c"/>
    <property type="match status" value="1"/>
</dbReference>
<keyword evidence="4" id="KW-0808">Transferase</keyword>
<dbReference type="InterPro" id="IPR005467">
    <property type="entry name" value="His_kinase_dom"/>
</dbReference>
<evidence type="ECO:0000256" key="3">
    <source>
        <dbReference type="ARBA" id="ARBA00022553"/>
    </source>
</evidence>
<dbReference type="Gene3D" id="3.30.565.10">
    <property type="entry name" value="Histidine kinase-like ATPase, C-terminal domain"/>
    <property type="match status" value="1"/>
</dbReference>
<dbReference type="Gene3D" id="3.30.450.20">
    <property type="entry name" value="PAS domain"/>
    <property type="match status" value="1"/>
</dbReference>
<reference evidence="9 10" key="1">
    <citation type="submission" date="2018-12" db="EMBL/GenBank/DDBJ databases">
        <authorList>
            <person name="Yang Y."/>
        </authorList>
    </citation>
    <scope>NUCLEOTIDE SEQUENCE [LARGE SCALE GENOMIC DNA]</scope>
    <source>
        <strain evidence="9 10">GSF71</strain>
    </source>
</reference>
<comment type="caution">
    <text evidence="9">The sequence shown here is derived from an EMBL/GenBank/DDBJ whole genome shotgun (WGS) entry which is preliminary data.</text>
</comment>
<evidence type="ECO:0000256" key="1">
    <source>
        <dbReference type="ARBA" id="ARBA00000085"/>
    </source>
</evidence>
<feature type="domain" description="PAS" evidence="8">
    <location>
        <begin position="35"/>
        <end position="87"/>
    </location>
</feature>
<evidence type="ECO:0000256" key="6">
    <source>
        <dbReference type="SAM" id="MobiDB-lite"/>
    </source>
</evidence>
<dbReference type="PROSITE" id="PS50109">
    <property type="entry name" value="HIS_KIN"/>
    <property type="match status" value="1"/>
</dbReference>
<evidence type="ECO:0000313" key="9">
    <source>
        <dbReference type="EMBL" id="RUQ73765.1"/>
    </source>
</evidence>
<dbReference type="InterPro" id="IPR003594">
    <property type="entry name" value="HATPase_dom"/>
</dbReference>